<dbReference type="RefSeq" id="WP_209210421.1">
    <property type="nucleotide sequence ID" value="NZ_JAFFZM010000005.1"/>
</dbReference>
<dbReference type="InterPro" id="IPR012296">
    <property type="entry name" value="Nuclease_put_TT1808"/>
</dbReference>
<evidence type="ECO:0000313" key="2">
    <source>
        <dbReference type="EMBL" id="MBO8198705.1"/>
    </source>
</evidence>
<dbReference type="GeneID" id="96259008"/>
<dbReference type="SUPFAM" id="SSF52980">
    <property type="entry name" value="Restriction endonuclease-like"/>
    <property type="match status" value="1"/>
</dbReference>
<evidence type="ECO:0000259" key="1">
    <source>
        <dbReference type="Pfam" id="PF05685"/>
    </source>
</evidence>
<gene>
    <name evidence="2" type="ORF">JW613_10355</name>
</gene>
<accession>A0ABS3XTH4</accession>
<dbReference type="Gene3D" id="3.90.1570.10">
    <property type="entry name" value="tt1808, chain A"/>
    <property type="match status" value="1"/>
</dbReference>
<dbReference type="GO" id="GO:0004519">
    <property type="term" value="F:endonuclease activity"/>
    <property type="evidence" value="ECO:0007669"/>
    <property type="project" value="UniProtKB-KW"/>
</dbReference>
<protein>
    <submittedName>
        <fullName evidence="2">Uma2 family endonuclease</fullName>
    </submittedName>
</protein>
<dbReference type="InterPro" id="IPR011335">
    <property type="entry name" value="Restrct_endonuc-II-like"/>
</dbReference>
<sequence length="204" mass="22406">MTVMLERPTAIEPPEEPDGSFDALLRTLLAMEVPEGYRAEIIGGSIVMSPWSKGYYLRAMRSLRAQLEPHAPTGTIVDSSPYLFTFPDQERAFGPDVFVASEKAFDTEAQHIDGEALVLVAELTSASTRNVDWSDKLAVYAKAGVGVYVLLDMQAQTVSVFSDPAPEGYRTRKTCQFGKALHLPLPFDFELGTTAFGKRPENQG</sequence>
<name>A0ABS3XTH4_9ACTN</name>
<dbReference type="Proteomes" id="UP000721954">
    <property type="component" value="Unassembled WGS sequence"/>
</dbReference>
<dbReference type="EMBL" id="JAFFZM010000005">
    <property type="protein sequence ID" value="MBO8198705.1"/>
    <property type="molecule type" value="Genomic_DNA"/>
</dbReference>
<keyword evidence="2" id="KW-0378">Hydrolase</keyword>
<dbReference type="PANTHER" id="PTHR35400">
    <property type="entry name" value="SLR1083 PROTEIN"/>
    <property type="match status" value="1"/>
</dbReference>
<organism evidence="2 3">
    <name type="scientific">Streptomyces smyrnaeus</name>
    <dbReference type="NCBI Taxonomy" id="1387713"/>
    <lineage>
        <taxon>Bacteria</taxon>
        <taxon>Bacillati</taxon>
        <taxon>Actinomycetota</taxon>
        <taxon>Actinomycetes</taxon>
        <taxon>Kitasatosporales</taxon>
        <taxon>Streptomycetaceae</taxon>
        <taxon>Streptomyces</taxon>
    </lineage>
</organism>
<keyword evidence="2" id="KW-0540">Nuclease</keyword>
<evidence type="ECO:0000313" key="3">
    <source>
        <dbReference type="Proteomes" id="UP000721954"/>
    </source>
</evidence>
<reference evidence="2 3" key="1">
    <citation type="submission" date="2021-02" db="EMBL/GenBank/DDBJ databases">
        <title>Streptomyces spirodelae sp. nov., isolated from duckweed.</title>
        <authorList>
            <person name="Saimee Y."/>
            <person name="Duangmal K."/>
        </authorList>
    </citation>
    <scope>NUCLEOTIDE SEQUENCE [LARGE SCALE GENOMIC DNA]</scope>
    <source>
        <strain evidence="2 3">DSM 42105</strain>
    </source>
</reference>
<feature type="domain" description="Putative restriction endonuclease" evidence="1">
    <location>
        <begin position="28"/>
        <end position="191"/>
    </location>
</feature>
<dbReference type="PANTHER" id="PTHR35400:SF3">
    <property type="entry name" value="SLL1072 PROTEIN"/>
    <property type="match status" value="1"/>
</dbReference>
<keyword evidence="2" id="KW-0255">Endonuclease</keyword>
<dbReference type="CDD" id="cd06260">
    <property type="entry name" value="DUF820-like"/>
    <property type="match status" value="1"/>
</dbReference>
<comment type="caution">
    <text evidence="2">The sequence shown here is derived from an EMBL/GenBank/DDBJ whole genome shotgun (WGS) entry which is preliminary data.</text>
</comment>
<proteinExistence type="predicted"/>
<dbReference type="InterPro" id="IPR008538">
    <property type="entry name" value="Uma2"/>
</dbReference>
<keyword evidence="3" id="KW-1185">Reference proteome</keyword>
<dbReference type="Pfam" id="PF05685">
    <property type="entry name" value="Uma2"/>
    <property type="match status" value="1"/>
</dbReference>